<proteinExistence type="predicted"/>
<accession>A0A7H9HTJ1</accession>
<dbReference type="GO" id="GO:0006198">
    <property type="term" value="P:cAMP catabolic process"/>
    <property type="evidence" value="ECO:0007669"/>
    <property type="project" value="InterPro"/>
</dbReference>
<dbReference type="GO" id="GO:0047555">
    <property type="term" value="F:3',5'-cyclic-GMP phosphodiesterase activity"/>
    <property type="evidence" value="ECO:0007669"/>
    <property type="project" value="TreeGrafter"/>
</dbReference>
<name>A0A7H9HTJ1_9SACH</name>
<dbReference type="SUPFAM" id="SSF56281">
    <property type="entry name" value="Metallo-hydrolase/oxidoreductase"/>
    <property type="match status" value="1"/>
</dbReference>
<organism evidence="1 2">
    <name type="scientific">Torulaspora globosa</name>
    <dbReference type="NCBI Taxonomy" id="48254"/>
    <lineage>
        <taxon>Eukaryota</taxon>
        <taxon>Fungi</taxon>
        <taxon>Dikarya</taxon>
        <taxon>Ascomycota</taxon>
        <taxon>Saccharomycotina</taxon>
        <taxon>Saccharomycetes</taxon>
        <taxon>Saccharomycetales</taxon>
        <taxon>Saccharomycetaceae</taxon>
        <taxon>Torulaspora</taxon>
    </lineage>
</organism>
<reference evidence="1 2" key="1">
    <citation type="submission" date="2020-06" db="EMBL/GenBank/DDBJ databases">
        <title>The yeast mating-type switching endonuclease HO is a domesticated member of an unorthodox homing genetic element family.</title>
        <authorList>
            <person name="Coughlan A.Y."/>
            <person name="Lombardi L."/>
            <person name="Braun-Galleani S."/>
            <person name="Martos A.R."/>
            <person name="Galeote V."/>
            <person name="Bigey F."/>
            <person name="Dequin S."/>
            <person name="Byrne K.P."/>
            <person name="Wolfe K.H."/>
        </authorList>
    </citation>
    <scope>NUCLEOTIDE SEQUENCE [LARGE SCALE GENOMIC DNA]</scope>
    <source>
        <strain evidence="1 2">CBS2947</strain>
    </source>
</reference>
<dbReference type="OrthoDB" id="258495at2759"/>
<sequence>MGSFEVTILGASGGPDGGATQCFMVRPMGCRGLRSICVDGGAGFGEISQILARSKDSCKSELLESFYANDFEPAGQFFDDKASISVGFPQCMIGSLEHALEKQNTFTKAMEIYMGVKEYYITHAHLDHIGAMVLNSPLACDANNEDGKLIYALPFTLQAIEKHIFNDVIWPDLLHCGSNRLKLSRLTDGIPHVCTVFPQWDIIPFKVHHGFSASIVDKRVYSTVYLFSDRTTKQALLVCGDLEPDSASDGEPLLEKAWEYIAKRVTRGNLRGIIIECSSSASTPKHELYGHMSPAYLVGQLSRLREMYGDPNALAGLNVLVTHVKTIISEKDPRLVILQELREAALQERLDVRFSMAVQGYTFSF</sequence>
<dbReference type="Gene3D" id="3.60.15.10">
    <property type="entry name" value="Ribonuclease Z/Hydroxyacylglutathione hydrolase-like"/>
    <property type="match status" value="1"/>
</dbReference>
<evidence type="ECO:0000313" key="2">
    <source>
        <dbReference type="Proteomes" id="UP000510647"/>
    </source>
</evidence>
<keyword evidence="2" id="KW-1185">Reference proteome</keyword>
<dbReference type="InterPro" id="IPR000396">
    <property type="entry name" value="Pdiesterase2"/>
</dbReference>
<dbReference type="CDD" id="cd07735">
    <property type="entry name" value="class_II_PDE_MBL-fold"/>
    <property type="match status" value="1"/>
</dbReference>
<gene>
    <name evidence="1" type="ORF">HG537_0D00270</name>
</gene>
<dbReference type="PANTHER" id="PTHR28283">
    <property type="entry name" value="3',5'-CYCLIC-NUCLEOTIDE PHOSPHODIESTERASE 1"/>
    <property type="match status" value="1"/>
</dbReference>
<dbReference type="PANTHER" id="PTHR28283:SF1">
    <property type="entry name" value="3',5'-CYCLIC-NUCLEOTIDE PHOSPHODIESTERASE 1"/>
    <property type="match status" value="1"/>
</dbReference>
<dbReference type="PRINTS" id="PR00388">
    <property type="entry name" value="PDIESTERASE2"/>
</dbReference>
<dbReference type="GO" id="GO:0004115">
    <property type="term" value="F:3',5'-cyclic-AMP phosphodiesterase activity"/>
    <property type="evidence" value="ECO:0007669"/>
    <property type="project" value="InterPro"/>
</dbReference>
<dbReference type="Pfam" id="PF02112">
    <property type="entry name" value="PDEase_II"/>
    <property type="match status" value="1"/>
</dbReference>
<dbReference type="EMBL" id="CP059270">
    <property type="protein sequence ID" value="QLQ80027.1"/>
    <property type="molecule type" value="Genomic_DNA"/>
</dbReference>
<dbReference type="AlphaFoldDB" id="A0A7H9HTJ1"/>
<dbReference type="Proteomes" id="UP000510647">
    <property type="component" value="Chromosome 4"/>
</dbReference>
<evidence type="ECO:0000313" key="1">
    <source>
        <dbReference type="EMBL" id="QLQ80027.1"/>
    </source>
</evidence>
<dbReference type="GO" id="GO:1902660">
    <property type="term" value="P:negative regulation of glucose mediated signaling pathway"/>
    <property type="evidence" value="ECO:0007669"/>
    <property type="project" value="TreeGrafter"/>
</dbReference>
<evidence type="ECO:0008006" key="3">
    <source>
        <dbReference type="Google" id="ProtNLM"/>
    </source>
</evidence>
<dbReference type="InterPro" id="IPR036866">
    <property type="entry name" value="RibonucZ/Hydroxyglut_hydro"/>
</dbReference>
<protein>
    <recommendedName>
        <fullName evidence="3">3',5'-cyclic-nucleotide phosphodiesterase</fullName>
    </recommendedName>
</protein>